<feature type="region of interest" description="Disordered" evidence="1">
    <location>
        <begin position="154"/>
        <end position="179"/>
    </location>
</feature>
<feature type="compositionally biased region" description="Pro residues" evidence="1">
    <location>
        <begin position="487"/>
        <end position="500"/>
    </location>
</feature>
<dbReference type="OrthoDB" id="6036at2759"/>
<dbReference type="GeneID" id="23613971"/>
<dbReference type="InterPro" id="IPR044820">
    <property type="entry name" value="AGD14-like"/>
</dbReference>
<accession>A0A087SJ34</accession>
<dbReference type="SUPFAM" id="SSF57863">
    <property type="entry name" value="ArfGap/RecO-like zinc finger"/>
    <property type="match status" value="1"/>
</dbReference>
<protein>
    <submittedName>
        <fullName evidence="2">Arf-GAP domain and FG repeat-containing protein 2</fullName>
    </submittedName>
</protein>
<feature type="compositionally biased region" description="Pro residues" evidence="1">
    <location>
        <begin position="287"/>
        <end position="304"/>
    </location>
</feature>
<name>A0A087SJ34_AUXPR</name>
<feature type="compositionally biased region" description="Polar residues" evidence="1">
    <location>
        <begin position="501"/>
        <end position="519"/>
    </location>
</feature>
<dbReference type="Gene3D" id="1.10.220.150">
    <property type="entry name" value="Arf GTPase activating protein"/>
    <property type="match status" value="1"/>
</dbReference>
<dbReference type="EMBL" id="KL662122">
    <property type="protein sequence ID" value="KFM25738.1"/>
    <property type="molecule type" value="Genomic_DNA"/>
</dbReference>
<proteinExistence type="predicted"/>
<dbReference type="PANTHER" id="PTHR46085">
    <property type="entry name" value="ARFGAP/RECO-RELATED"/>
    <property type="match status" value="1"/>
</dbReference>
<dbReference type="KEGG" id="apro:F751_2580"/>
<dbReference type="GO" id="GO:0005096">
    <property type="term" value="F:GTPase activator activity"/>
    <property type="evidence" value="ECO:0007669"/>
    <property type="project" value="InterPro"/>
</dbReference>
<sequence length="538" mass="54024">MCSREFGHRVKGISVSRFTPEEAAALEEGGNGAFAAEYLATWQASTLPKPTNRVPAKIKEWIQVVFQEQRFRGPPKKASSPQQRAPSLGQEAKPALFKTPSAGRSPAPLSTSNGNGHAAAASPDSADRSNGDASHVIERRLSDVLGLSMPKLSVSEVHSPAASPAPATASSAEARLPAAAPERGSLLDLMSGFSPVGAQASGVHGEESSPWAAFDDDVGAGGPPAPTEHVPEPAEAPPQTAAAPLPSHETHGWEAFGEDAGKPAAAEPAPAPHTLPVPAPAATVPVPAAPPVPSPPPKPAPRPEVPLDVFYPEFDVIRATGRLPNGRPVPPPGYPVPSALGPGAHGAPAPAYNPAQAALAAQWGGVASPPRPGPTVLIPSPTRPRSSTPSPISSTYLVSSSGGGSVAGARFPPSTSSSLGSGAGHGWGQPVSTPAAGVPWYAAPAAPEGFPASAGPVSSFPAPAAPTAPAPADVFSGLAAGARPAFPQAPPPAKALPPRPSSRNSDSAAHTLFGRSSSLYDLDAPQAPQPAPSGNPFA</sequence>
<dbReference type="EMBL" id="QOKY01000128">
    <property type="protein sequence ID" value="RMZ57174.1"/>
    <property type="molecule type" value="Genomic_DNA"/>
</dbReference>
<feature type="region of interest" description="Disordered" evidence="1">
    <location>
        <begin position="197"/>
        <end position="306"/>
    </location>
</feature>
<gene>
    <name evidence="3" type="ORF">APUTEX25_004008</name>
    <name evidence="2" type="ORF">F751_2580</name>
</gene>
<dbReference type="Proteomes" id="UP000028924">
    <property type="component" value="Unassembled WGS sequence"/>
</dbReference>
<dbReference type="Proteomes" id="UP000279271">
    <property type="component" value="Unassembled WGS sequence"/>
</dbReference>
<evidence type="ECO:0000313" key="3">
    <source>
        <dbReference type="EMBL" id="RMZ57174.1"/>
    </source>
</evidence>
<feature type="compositionally biased region" description="Pro residues" evidence="1">
    <location>
        <begin position="269"/>
        <end position="279"/>
    </location>
</feature>
<organism evidence="2 4">
    <name type="scientific">Auxenochlorella protothecoides</name>
    <name type="common">Green microalga</name>
    <name type="synonym">Chlorella protothecoides</name>
    <dbReference type="NCBI Taxonomy" id="3075"/>
    <lineage>
        <taxon>Eukaryota</taxon>
        <taxon>Viridiplantae</taxon>
        <taxon>Chlorophyta</taxon>
        <taxon>core chlorophytes</taxon>
        <taxon>Trebouxiophyceae</taxon>
        <taxon>Chlorellales</taxon>
        <taxon>Chlorellaceae</taxon>
        <taxon>Auxenochlorella</taxon>
    </lineage>
</organism>
<dbReference type="InterPro" id="IPR037278">
    <property type="entry name" value="ARFGAP/RecO"/>
</dbReference>
<dbReference type="RefSeq" id="XP_011398634.1">
    <property type="nucleotide sequence ID" value="XM_011400332.1"/>
</dbReference>
<reference evidence="3" key="4">
    <citation type="submission" date="2018-11" db="EMBL/GenBank/DDBJ databases">
        <title>Characterization of plant carbon substrate utilization by Auxenochlorella protothecoides.</title>
        <authorList>
            <person name="Vogler B.W."/>
            <person name="Starkenburg S.R."/>
            <person name="Sudasinghe N."/>
            <person name="Schambach J.Y."/>
            <person name="Rollin J.A."/>
            <person name="Pattathil S."/>
            <person name="Barry A.N."/>
        </authorList>
    </citation>
    <scope>NUCLEOTIDE SEQUENCE [LARGE SCALE GENOMIC DNA]</scope>
    <source>
        <strain evidence="3">UTEX 25</strain>
    </source>
</reference>
<feature type="compositionally biased region" description="Low complexity" evidence="1">
    <location>
        <begin position="434"/>
        <end position="462"/>
    </location>
</feature>
<evidence type="ECO:0000256" key="1">
    <source>
        <dbReference type="SAM" id="MobiDB-lite"/>
    </source>
</evidence>
<dbReference type="STRING" id="3075.A0A087SJ34"/>
<feature type="region of interest" description="Disordered" evidence="1">
    <location>
        <begin position="322"/>
        <end position="348"/>
    </location>
</feature>
<dbReference type="PANTHER" id="PTHR46085:SF3">
    <property type="entry name" value="ARF GTPASE ACTIVATING PROTEIN"/>
    <property type="match status" value="1"/>
</dbReference>
<feature type="region of interest" description="Disordered" evidence="1">
    <location>
        <begin position="71"/>
        <end position="137"/>
    </location>
</feature>
<dbReference type="AlphaFoldDB" id="A0A087SJ34"/>
<feature type="compositionally biased region" description="Pro residues" evidence="1">
    <location>
        <begin position="527"/>
        <end position="538"/>
    </location>
</feature>
<reference evidence="3" key="3">
    <citation type="submission" date="2018-10" db="EMBL/GenBank/DDBJ databases">
        <authorList>
            <person name="Hovde B."/>
            <person name="Zhang X."/>
        </authorList>
    </citation>
    <scope>NUCLEOTIDE SEQUENCE [LARGE SCALE GENOMIC DNA]</scope>
    <source>
        <strain evidence="3">UTEX 25</strain>
    </source>
</reference>
<feature type="compositionally biased region" description="Basic and acidic residues" evidence="1">
    <location>
        <begin position="125"/>
        <end position="137"/>
    </location>
</feature>
<evidence type="ECO:0000313" key="4">
    <source>
        <dbReference type="Proteomes" id="UP000028924"/>
    </source>
</evidence>
<feature type="compositionally biased region" description="Low complexity" evidence="1">
    <location>
        <begin position="378"/>
        <end position="400"/>
    </location>
</feature>
<feature type="region of interest" description="Disordered" evidence="1">
    <location>
        <begin position="364"/>
        <end position="538"/>
    </location>
</feature>
<keyword evidence="4" id="KW-1185">Reference proteome</keyword>
<evidence type="ECO:0000313" key="5">
    <source>
        <dbReference type="Proteomes" id="UP000279271"/>
    </source>
</evidence>
<reference evidence="2 4" key="1">
    <citation type="journal article" date="2014" name="BMC Genomics">
        <title>Oil accumulation mechanisms of the oleaginous microalga Chlorella protothecoides revealed through its genome, transcriptomes, and proteomes.</title>
        <authorList>
            <person name="Gao C."/>
            <person name="Wang Y."/>
            <person name="Shen Y."/>
            <person name="Yan D."/>
            <person name="He X."/>
            <person name="Dai J."/>
            <person name="Wu Q."/>
        </authorList>
    </citation>
    <scope>NUCLEOTIDE SEQUENCE [LARGE SCALE GENOMIC DNA]</scope>
    <source>
        <strain evidence="2 4">0710</strain>
    </source>
</reference>
<feature type="compositionally biased region" description="Low complexity" evidence="1">
    <location>
        <begin position="336"/>
        <end position="348"/>
    </location>
</feature>
<reference evidence="5" key="2">
    <citation type="journal article" date="2018" name="Algal Res.">
        <title>Characterization of plant carbon substrate utilization by Auxenochlorella protothecoides.</title>
        <authorList>
            <person name="Vogler B.W."/>
            <person name="Starkenburg S.R."/>
            <person name="Sudasinghe N."/>
            <person name="Schambach J.Y."/>
            <person name="Rollin J.A."/>
            <person name="Pattathil S."/>
            <person name="Barry A.N."/>
        </authorList>
    </citation>
    <scope>NUCLEOTIDE SEQUENCE [LARGE SCALE GENOMIC DNA]</scope>
    <source>
        <strain evidence="5">UTEX 25</strain>
    </source>
</reference>
<evidence type="ECO:0000313" key="2">
    <source>
        <dbReference type="EMBL" id="KFM25738.1"/>
    </source>
</evidence>
<dbReference type="InterPro" id="IPR038508">
    <property type="entry name" value="ArfGAP_dom_sf"/>
</dbReference>